<feature type="domain" description="CheW-like" evidence="10">
    <location>
        <begin position="478"/>
        <end position="607"/>
    </location>
</feature>
<feature type="modified residue" description="Phosphohistidine" evidence="6">
    <location>
        <position position="50"/>
    </location>
</feature>
<dbReference type="SUPFAM" id="SSF52172">
    <property type="entry name" value="CheY-like"/>
    <property type="match status" value="1"/>
</dbReference>
<keyword evidence="5 12" id="KW-0418">Kinase</keyword>
<dbReference type="EC" id="2.7.13.3" evidence="2"/>
<dbReference type="InterPro" id="IPR036890">
    <property type="entry name" value="HATPase_C_sf"/>
</dbReference>
<proteinExistence type="predicted"/>
<dbReference type="Gene3D" id="1.20.120.160">
    <property type="entry name" value="HPT domain"/>
    <property type="match status" value="1"/>
</dbReference>
<dbReference type="Pfam" id="PF01584">
    <property type="entry name" value="CheW"/>
    <property type="match status" value="1"/>
</dbReference>
<dbReference type="GO" id="GO:0000155">
    <property type="term" value="F:phosphorelay sensor kinase activity"/>
    <property type="evidence" value="ECO:0007669"/>
    <property type="project" value="UniProtKB-ARBA"/>
</dbReference>
<organism evidence="12 13">
    <name type="scientific">Granulicella rosea</name>
    <dbReference type="NCBI Taxonomy" id="474952"/>
    <lineage>
        <taxon>Bacteria</taxon>
        <taxon>Pseudomonadati</taxon>
        <taxon>Acidobacteriota</taxon>
        <taxon>Terriglobia</taxon>
        <taxon>Terriglobales</taxon>
        <taxon>Acidobacteriaceae</taxon>
        <taxon>Granulicella</taxon>
    </lineage>
</organism>
<dbReference type="SUPFAM" id="SSF55874">
    <property type="entry name" value="ATPase domain of HSP90 chaperone/DNA topoisomerase II/histidine kinase"/>
    <property type="match status" value="1"/>
</dbReference>
<feature type="domain" description="Response regulatory" evidence="9">
    <location>
        <begin position="625"/>
        <end position="741"/>
    </location>
</feature>
<dbReference type="InterPro" id="IPR036641">
    <property type="entry name" value="HPT_dom_sf"/>
</dbReference>
<dbReference type="InterPro" id="IPR003594">
    <property type="entry name" value="HATPase_dom"/>
</dbReference>
<dbReference type="Pfam" id="PF02518">
    <property type="entry name" value="HATPase_c"/>
    <property type="match status" value="1"/>
</dbReference>
<dbReference type="SUPFAM" id="SSF50341">
    <property type="entry name" value="CheW-like"/>
    <property type="match status" value="1"/>
</dbReference>
<name>A0A239K9K7_9BACT</name>
<dbReference type="Gene3D" id="3.30.565.10">
    <property type="entry name" value="Histidine kinase-like ATPase, C-terminal domain"/>
    <property type="match status" value="1"/>
</dbReference>
<dbReference type="Gene3D" id="2.30.30.40">
    <property type="entry name" value="SH3 Domains"/>
    <property type="match status" value="1"/>
</dbReference>
<dbReference type="InterPro" id="IPR051315">
    <property type="entry name" value="Bact_Chemotaxis_CheA"/>
</dbReference>
<evidence type="ECO:0000259" key="10">
    <source>
        <dbReference type="PROSITE" id="PS50851"/>
    </source>
</evidence>
<dbReference type="CDD" id="cd00088">
    <property type="entry name" value="HPT"/>
    <property type="match status" value="1"/>
</dbReference>
<evidence type="ECO:0000256" key="4">
    <source>
        <dbReference type="ARBA" id="ARBA00022679"/>
    </source>
</evidence>
<feature type="domain" description="Histidine kinase" evidence="8">
    <location>
        <begin position="268"/>
        <end position="476"/>
    </location>
</feature>
<dbReference type="InterPro" id="IPR036061">
    <property type="entry name" value="CheW-like_dom_sf"/>
</dbReference>
<keyword evidence="13" id="KW-1185">Reference proteome</keyword>
<dbReference type="InterPro" id="IPR002545">
    <property type="entry name" value="CheW-lke_dom"/>
</dbReference>
<comment type="catalytic activity">
    <reaction evidence="1">
        <text>ATP + protein L-histidine = ADP + protein N-phospho-L-histidine.</text>
        <dbReference type="EC" id="2.7.13.3"/>
    </reaction>
</comment>
<dbReference type="FunFam" id="3.30.565.10:FF:000016">
    <property type="entry name" value="Chemotaxis protein CheA, putative"/>
    <property type="match status" value="1"/>
</dbReference>
<protein>
    <recommendedName>
        <fullName evidence="2">histidine kinase</fullName>
        <ecNumber evidence="2">2.7.13.3</ecNumber>
    </recommendedName>
</protein>
<evidence type="ECO:0000256" key="7">
    <source>
        <dbReference type="PROSITE-ProRule" id="PRU00169"/>
    </source>
</evidence>
<dbReference type="SMART" id="SM00387">
    <property type="entry name" value="HATPase_c"/>
    <property type="match status" value="1"/>
</dbReference>
<dbReference type="Proteomes" id="UP000198356">
    <property type="component" value="Unassembled WGS sequence"/>
</dbReference>
<dbReference type="InterPro" id="IPR008207">
    <property type="entry name" value="Sig_transdc_His_kin_Hpt_dom"/>
</dbReference>
<evidence type="ECO:0000256" key="1">
    <source>
        <dbReference type="ARBA" id="ARBA00000085"/>
    </source>
</evidence>
<reference evidence="12 13" key="1">
    <citation type="submission" date="2017-06" db="EMBL/GenBank/DDBJ databases">
        <authorList>
            <person name="Kim H.J."/>
            <person name="Triplett B.A."/>
        </authorList>
    </citation>
    <scope>NUCLEOTIDE SEQUENCE [LARGE SCALE GENOMIC DNA]</scope>
    <source>
        <strain evidence="12 13">DSM 18704</strain>
    </source>
</reference>
<dbReference type="SMART" id="SM00448">
    <property type="entry name" value="REC"/>
    <property type="match status" value="1"/>
</dbReference>
<dbReference type="PROSITE" id="PS50110">
    <property type="entry name" value="RESPONSE_REGULATORY"/>
    <property type="match status" value="1"/>
</dbReference>
<dbReference type="InterPro" id="IPR005467">
    <property type="entry name" value="His_kinase_dom"/>
</dbReference>
<feature type="modified residue" description="4-aspartylphosphate" evidence="7">
    <location>
        <position position="674"/>
    </location>
</feature>
<sequence length="756" mass="81838">MSSGLDDFSLFELFRMEAEEQVRVLQTELLQVESGAATAVALEALMRAAHSLKGAARIVGLDTIVQLTHAMEDRFVAAQAGATLDSADVDRMLTATDWLARLQAVPDAETEAWLAEQGPAIVAFAQTFHEASAHVETAPPAETTDAAPVETPAAAPISKPAHAPKVQAHEPEEDIFGSHSAQEHGSRERNVRIAAERFDQILSLTSEALVASRTLALQGDVLERNRRAIARALHVLEDGESTGAAKTAALREIDRQTAGFAAHIAELDLVSRANERSVERLYRTVLAGRLRPFSDGIAGVQRLVRDTARDLGKQVRLEVLGERTRVDRDILERLEAPIQHLLSNAIDHGIETPAERVAVGKPPEAHLRLHARHENGRLVITVRDDGHGIHRDLLLERIVARNLVSRETATGLSDKELLEFLFLPGFSTRESVSAVSGRGVGLNVVQTMVQEAGGSVTVTSDPGAGSVFRLTLPVTRSVIKVIRLQVEGEHYAVPLVRIDRVAHLEPTPGERGGPPTVEADGERLPVVTLGSLLGLSDRPLAGGSIPLLISGGVAFAVDKLVDETELPVRRLDPRFGKIPGVSAASMDENGLPLLILDMEDLIQTAHGRAGASPSTLAYGLLGVPHILVVDDSHTVREMERRLLVRAGYEVTTAQNGQEAWNLLRLNDYDLLISDVDMPQMNGIELVMKVRDNARMARMPVIILSYKDRDEDRRRGLDAGADFYLTKGAFQNDSFRQAVEDLIGPADAPIIDVGGAA</sequence>
<keyword evidence="3 7" id="KW-0597">Phosphoprotein</keyword>
<gene>
    <name evidence="12" type="ORF">SAMN05421770_104391</name>
</gene>
<dbReference type="InterPro" id="IPR004358">
    <property type="entry name" value="Sig_transdc_His_kin-like_C"/>
</dbReference>
<dbReference type="PROSITE" id="PS50894">
    <property type="entry name" value="HPT"/>
    <property type="match status" value="1"/>
</dbReference>
<dbReference type="PANTHER" id="PTHR43395">
    <property type="entry name" value="SENSOR HISTIDINE KINASE CHEA"/>
    <property type="match status" value="1"/>
</dbReference>
<feature type="domain" description="HPt" evidence="11">
    <location>
        <begin position="3"/>
        <end position="116"/>
    </location>
</feature>
<keyword evidence="4" id="KW-0808">Transferase</keyword>
<dbReference type="Pfam" id="PF00072">
    <property type="entry name" value="Response_reg"/>
    <property type="match status" value="1"/>
</dbReference>
<evidence type="ECO:0000256" key="2">
    <source>
        <dbReference type="ARBA" id="ARBA00012438"/>
    </source>
</evidence>
<dbReference type="PANTHER" id="PTHR43395:SF1">
    <property type="entry name" value="CHEMOTAXIS PROTEIN CHEA"/>
    <property type="match status" value="1"/>
</dbReference>
<evidence type="ECO:0000256" key="5">
    <source>
        <dbReference type="ARBA" id="ARBA00022777"/>
    </source>
</evidence>
<evidence type="ECO:0000259" key="9">
    <source>
        <dbReference type="PROSITE" id="PS50110"/>
    </source>
</evidence>
<dbReference type="Gene3D" id="3.40.50.2300">
    <property type="match status" value="1"/>
</dbReference>
<dbReference type="InterPro" id="IPR011006">
    <property type="entry name" value="CheY-like_superfamily"/>
</dbReference>
<evidence type="ECO:0000313" key="12">
    <source>
        <dbReference type="EMBL" id="SNT14785.1"/>
    </source>
</evidence>
<evidence type="ECO:0000259" key="11">
    <source>
        <dbReference type="PROSITE" id="PS50894"/>
    </source>
</evidence>
<dbReference type="Pfam" id="PF01627">
    <property type="entry name" value="Hpt"/>
    <property type="match status" value="1"/>
</dbReference>
<dbReference type="OrthoDB" id="9803176at2"/>
<dbReference type="SMART" id="SM00260">
    <property type="entry name" value="CheW"/>
    <property type="match status" value="1"/>
</dbReference>
<dbReference type="RefSeq" id="WP_089409020.1">
    <property type="nucleotide sequence ID" value="NZ_FZOU01000004.1"/>
</dbReference>
<evidence type="ECO:0000259" key="8">
    <source>
        <dbReference type="PROSITE" id="PS50109"/>
    </source>
</evidence>
<dbReference type="PROSITE" id="PS50851">
    <property type="entry name" value="CHEW"/>
    <property type="match status" value="1"/>
</dbReference>
<dbReference type="AlphaFoldDB" id="A0A239K9K7"/>
<dbReference type="PROSITE" id="PS50109">
    <property type="entry name" value="HIS_KIN"/>
    <property type="match status" value="1"/>
</dbReference>
<evidence type="ECO:0000256" key="3">
    <source>
        <dbReference type="ARBA" id="ARBA00022553"/>
    </source>
</evidence>
<dbReference type="EMBL" id="FZOU01000004">
    <property type="protein sequence ID" value="SNT14785.1"/>
    <property type="molecule type" value="Genomic_DNA"/>
</dbReference>
<dbReference type="SMART" id="SM00073">
    <property type="entry name" value="HPT"/>
    <property type="match status" value="1"/>
</dbReference>
<accession>A0A239K9K7</accession>
<dbReference type="InterPro" id="IPR001789">
    <property type="entry name" value="Sig_transdc_resp-reg_receiver"/>
</dbReference>
<evidence type="ECO:0000313" key="13">
    <source>
        <dbReference type="Proteomes" id="UP000198356"/>
    </source>
</evidence>
<dbReference type="PRINTS" id="PR00344">
    <property type="entry name" value="BCTRLSENSOR"/>
</dbReference>
<evidence type="ECO:0000256" key="6">
    <source>
        <dbReference type="PROSITE-ProRule" id="PRU00110"/>
    </source>
</evidence>
<dbReference type="SUPFAM" id="SSF47226">
    <property type="entry name" value="Histidine-containing phosphotransfer domain, HPT domain"/>
    <property type="match status" value="1"/>
</dbReference>
<dbReference type="GO" id="GO:0006935">
    <property type="term" value="P:chemotaxis"/>
    <property type="evidence" value="ECO:0007669"/>
    <property type="project" value="InterPro"/>
</dbReference>